<dbReference type="EC" id="2.7.13.3" evidence="3"/>
<evidence type="ECO:0000259" key="12">
    <source>
        <dbReference type="PROSITE" id="PS50109"/>
    </source>
</evidence>
<dbReference type="Pfam" id="PF00512">
    <property type="entry name" value="HisKA"/>
    <property type="match status" value="1"/>
</dbReference>
<feature type="transmembrane region" description="Helical" evidence="11">
    <location>
        <begin position="105"/>
        <end position="128"/>
    </location>
</feature>
<keyword evidence="4" id="KW-0597">Phosphoprotein</keyword>
<dbReference type="PANTHER" id="PTHR45436">
    <property type="entry name" value="SENSOR HISTIDINE KINASE YKOH"/>
    <property type="match status" value="1"/>
</dbReference>
<comment type="caution">
    <text evidence="14">The sequence shown here is derived from an EMBL/GenBank/DDBJ whole genome shotgun (WGS) entry which is preliminary data.</text>
</comment>
<comment type="catalytic activity">
    <reaction evidence="1">
        <text>ATP + protein L-histidine = ADP + protein N-phospho-L-histidine.</text>
        <dbReference type="EC" id="2.7.13.3"/>
    </reaction>
</comment>
<name>A0ABT6KQH4_9MICO</name>
<evidence type="ECO:0000313" key="15">
    <source>
        <dbReference type="Proteomes" id="UP001160142"/>
    </source>
</evidence>
<feature type="domain" description="HAMP" evidence="13">
    <location>
        <begin position="133"/>
        <end position="186"/>
    </location>
</feature>
<evidence type="ECO:0000256" key="2">
    <source>
        <dbReference type="ARBA" id="ARBA00004236"/>
    </source>
</evidence>
<evidence type="ECO:0000256" key="10">
    <source>
        <dbReference type="ARBA" id="ARBA00023136"/>
    </source>
</evidence>
<dbReference type="InterPro" id="IPR003661">
    <property type="entry name" value="HisK_dim/P_dom"/>
</dbReference>
<dbReference type="RefSeq" id="WP_322134525.1">
    <property type="nucleotide sequence ID" value="NZ_CP085036.1"/>
</dbReference>
<dbReference type="SMART" id="SM00388">
    <property type="entry name" value="HisKA"/>
    <property type="match status" value="1"/>
</dbReference>
<dbReference type="Pfam" id="PF00672">
    <property type="entry name" value="HAMP"/>
    <property type="match status" value="1"/>
</dbReference>
<organism evidence="14 15">
    <name type="scientific">Antiquaquibacter oligotrophicus</name>
    <dbReference type="NCBI Taxonomy" id="2880260"/>
    <lineage>
        <taxon>Bacteria</taxon>
        <taxon>Bacillati</taxon>
        <taxon>Actinomycetota</taxon>
        <taxon>Actinomycetes</taxon>
        <taxon>Micrococcales</taxon>
        <taxon>Microbacteriaceae</taxon>
        <taxon>Antiquaquibacter</taxon>
    </lineage>
</organism>
<dbReference type="SMART" id="SM00304">
    <property type="entry name" value="HAMP"/>
    <property type="match status" value="1"/>
</dbReference>
<reference evidence="14 15" key="1">
    <citation type="submission" date="2023-04" db="EMBL/GenBank/DDBJ databases">
        <title>Genome Encyclopedia of Bacteria and Archaea VI: Functional Genomics of Type Strains.</title>
        <authorList>
            <person name="Whitman W."/>
        </authorList>
    </citation>
    <scope>NUCLEOTIDE SEQUENCE [LARGE SCALE GENOMIC DNA]</scope>
    <source>
        <strain evidence="14 15">SG_E_30_P1</strain>
    </source>
</reference>
<keyword evidence="8 11" id="KW-1133">Transmembrane helix</keyword>
<evidence type="ECO:0000256" key="4">
    <source>
        <dbReference type="ARBA" id="ARBA00022553"/>
    </source>
</evidence>
<evidence type="ECO:0000259" key="13">
    <source>
        <dbReference type="PROSITE" id="PS50885"/>
    </source>
</evidence>
<comment type="subcellular location">
    <subcellularLocation>
        <location evidence="2">Cell membrane</location>
    </subcellularLocation>
</comment>
<evidence type="ECO:0000256" key="9">
    <source>
        <dbReference type="ARBA" id="ARBA00023012"/>
    </source>
</evidence>
<dbReference type="PROSITE" id="PS50109">
    <property type="entry name" value="HIS_KIN"/>
    <property type="match status" value="1"/>
</dbReference>
<proteinExistence type="predicted"/>
<evidence type="ECO:0000256" key="5">
    <source>
        <dbReference type="ARBA" id="ARBA00022679"/>
    </source>
</evidence>
<dbReference type="SUPFAM" id="SSF158472">
    <property type="entry name" value="HAMP domain-like"/>
    <property type="match status" value="1"/>
</dbReference>
<keyword evidence="6 11" id="KW-0812">Transmembrane</keyword>
<evidence type="ECO:0000256" key="11">
    <source>
        <dbReference type="SAM" id="Phobius"/>
    </source>
</evidence>
<sequence>MRRRLAFRTRLAIIITTTFVAAGAALLAVQYVVVQGLFASAVSVTMVSCAAVPPGDVLDIEISIDDTGCSSPSVAGVSPTTPVDAGTTDVVGAVLQQSQFLSDEIVGGLLVSSIVSLIVFAGIAAWIASWLARRSLDRIGEVTSATRDITEHDLDRRLQLPGPHDEIKELGDTIDEMLDRLQLAFAARDRFVANASHELRTPLTTTRTALEVPLEHGDVPETLEPAVRRAIRATEHSERLIAALLSLSRARHGSDDVEPVSLGAVVLAELEELDDTGDLTVDVDVSDTTVLGDTTLIARAVRNLLDNAIRHNVSGGWVRVRVAEGTLLVENSGATIDEESVALLTEPFYRGADSRLSGRGHGLGLAIVDGIAQRHGGSLTLDARPTGGLSASLRLPLIDA</sequence>
<evidence type="ECO:0000256" key="7">
    <source>
        <dbReference type="ARBA" id="ARBA00022777"/>
    </source>
</evidence>
<dbReference type="PANTHER" id="PTHR45436:SF5">
    <property type="entry name" value="SENSOR HISTIDINE KINASE TRCS"/>
    <property type="match status" value="1"/>
</dbReference>
<dbReference type="InterPro" id="IPR036890">
    <property type="entry name" value="HATPase_C_sf"/>
</dbReference>
<dbReference type="CDD" id="cd06225">
    <property type="entry name" value="HAMP"/>
    <property type="match status" value="1"/>
</dbReference>
<dbReference type="PROSITE" id="PS50885">
    <property type="entry name" value="HAMP"/>
    <property type="match status" value="1"/>
</dbReference>
<dbReference type="CDD" id="cd00075">
    <property type="entry name" value="HATPase"/>
    <property type="match status" value="1"/>
</dbReference>
<dbReference type="SUPFAM" id="SSF47384">
    <property type="entry name" value="Homodimeric domain of signal transducing histidine kinase"/>
    <property type="match status" value="1"/>
</dbReference>
<evidence type="ECO:0000256" key="6">
    <source>
        <dbReference type="ARBA" id="ARBA00022692"/>
    </source>
</evidence>
<keyword evidence="7 14" id="KW-0418">Kinase</keyword>
<dbReference type="Gene3D" id="1.10.287.130">
    <property type="match status" value="1"/>
</dbReference>
<dbReference type="InterPro" id="IPR050428">
    <property type="entry name" value="TCS_sensor_his_kinase"/>
</dbReference>
<dbReference type="InterPro" id="IPR003660">
    <property type="entry name" value="HAMP_dom"/>
</dbReference>
<dbReference type="Pfam" id="PF02518">
    <property type="entry name" value="HATPase_c"/>
    <property type="match status" value="1"/>
</dbReference>
<dbReference type="InterPro" id="IPR036097">
    <property type="entry name" value="HisK_dim/P_sf"/>
</dbReference>
<evidence type="ECO:0000256" key="1">
    <source>
        <dbReference type="ARBA" id="ARBA00000085"/>
    </source>
</evidence>
<keyword evidence="9" id="KW-0902">Two-component regulatory system</keyword>
<keyword evidence="10 11" id="KW-0472">Membrane</keyword>
<dbReference type="SUPFAM" id="SSF55874">
    <property type="entry name" value="ATPase domain of HSP90 chaperone/DNA topoisomerase II/histidine kinase"/>
    <property type="match status" value="1"/>
</dbReference>
<evidence type="ECO:0000256" key="3">
    <source>
        <dbReference type="ARBA" id="ARBA00012438"/>
    </source>
</evidence>
<gene>
    <name evidence="14" type="ORF">M2152_002422</name>
</gene>
<feature type="transmembrane region" description="Helical" evidence="11">
    <location>
        <begin position="12"/>
        <end position="33"/>
    </location>
</feature>
<dbReference type="Gene3D" id="6.10.340.10">
    <property type="match status" value="1"/>
</dbReference>
<dbReference type="Proteomes" id="UP001160142">
    <property type="component" value="Unassembled WGS sequence"/>
</dbReference>
<feature type="domain" description="Histidine kinase" evidence="12">
    <location>
        <begin position="194"/>
        <end position="399"/>
    </location>
</feature>
<keyword evidence="5" id="KW-0808">Transferase</keyword>
<dbReference type="PRINTS" id="PR00344">
    <property type="entry name" value="BCTRLSENSOR"/>
</dbReference>
<keyword evidence="15" id="KW-1185">Reference proteome</keyword>
<dbReference type="GO" id="GO:0016301">
    <property type="term" value="F:kinase activity"/>
    <property type="evidence" value="ECO:0007669"/>
    <property type="project" value="UniProtKB-KW"/>
</dbReference>
<protein>
    <recommendedName>
        <fullName evidence="3">histidine kinase</fullName>
        <ecNumber evidence="3">2.7.13.3</ecNumber>
    </recommendedName>
</protein>
<dbReference type="SMART" id="SM00387">
    <property type="entry name" value="HATPase_c"/>
    <property type="match status" value="1"/>
</dbReference>
<dbReference type="Gene3D" id="3.30.565.10">
    <property type="entry name" value="Histidine kinase-like ATPase, C-terminal domain"/>
    <property type="match status" value="1"/>
</dbReference>
<dbReference type="InterPro" id="IPR004358">
    <property type="entry name" value="Sig_transdc_His_kin-like_C"/>
</dbReference>
<dbReference type="InterPro" id="IPR005467">
    <property type="entry name" value="His_kinase_dom"/>
</dbReference>
<evidence type="ECO:0000313" key="14">
    <source>
        <dbReference type="EMBL" id="MDH6182240.1"/>
    </source>
</evidence>
<evidence type="ECO:0000256" key="8">
    <source>
        <dbReference type="ARBA" id="ARBA00022989"/>
    </source>
</evidence>
<dbReference type="CDD" id="cd00082">
    <property type="entry name" value="HisKA"/>
    <property type="match status" value="1"/>
</dbReference>
<dbReference type="EMBL" id="JARXVQ010000001">
    <property type="protein sequence ID" value="MDH6182240.1"/>
    <property type="molecule type" value="Genomic_DNA"/>
</dbReference>
<accession>A0ABT6KQH4</accession>
<dbReference type="InterPro" id="IPR003594">
    <property type="entry name" value="HATPase_dom"/>
</dbReference>